<reference evidence="1 2" key="1">
    <citation type="submission" date="2015-11" db="EMBL/GenBank/DDBJ databases">
        <title>Evidence for parallel genomic evolution in an endosymbiosis of termite gut flagellates.</title>
        <authorList>
            <person name="Zheng H."/>
        </authorList>
    </citation>
    <scope>NUCLEOTIDE SEQUENCE [LARGE SCALE GENOMIC DNA]</scope>
    <source>
        <strain evidence="1 2">CET450</strain>
    </source>
</reference>
<organism evidence="1 2">
    <name type="scientific">Endomicrobium trichonymphae</name>
    <dbReference type="NCBI Taxonomy" id="1408204"/>
    <lineage>
        <taxon>Bacteria</taxon>
        <taxon>Pseudomonadati</taxon>
        <taxon>Elusimicrobiota</taxon>
        <taxon>Endomicrobiia</taxon>
        <taxon>Endomicrobiales</taxon>
        <taxon>Endomicrobiaceae</taxon>
        <taxon>Candidatus Endomicrobiellum</taxon>
    </lineage>
</organism>
<name>A0A1E5IF71_ENDTX</name>
<gene>
    <name evidence="1" type="ORF">ATZ36_11215</name>
</gene>
<dbReference type="Proteomes" id="UP000095237">
    <property type="component" value="Unassembled WGS sequence"/>
</dbReference>
<evidence type="ECO:0000313" key="2">
    <source>
        <dbReference type="Proteomes" id="UP000095237"/>
    </source>
</evidence>
<sequence>MKCTLEENYYKDNINIEYIKQLGKEKSEGNLNKLLLFYNGIFPLDIKRENVSYNINIDLVKLNFKN</sequence>
<comment type="caution">
    <text evidence="1">The sequence shown here is derived from an EMBL/GenBank/DDBJ whole genome shotgun (WGS) entry which is preliminary data.</text>
</comment>
<dbReference type="EMBL" id="LNVX01000834">
    <property type="protein sequence ID" value="OEG69152.1"/>
    <property type="molecule type" value="Genomic_DNA"/>
</dbReference>
<protein>
    <submittedName>
        <fullName evidence="1">Uncharacterized protein</fullName>
    </submittedName>
</protein>
<accession>A0A1E5IF71</accession>
<evidence type="ECO:0000313" key="1">
    <source>
        <dbReference type="EMBL" id="OEG69152.1"/>
    </source>
</evidence>
<keyword evidence="2" id="KW-1185">Reference proteome</keyword>
<dbReference type="AlphaFoldDB" id="A0A1E5IF71"/>
<proteinExistence type="predicted"/>